<dbReference type="EMBL" id="CP011005">
    <property type="protein sequence ID" value="AJT40774.1"/>
    <property type="molecule type" value="Genomic_DNA"/>
</dbReference>
<keyword evidence="1" id="KW-0472">Membrane</keyword>
<protein>
    <submittedName>
        <fullName evidence="2">Membrane protein</fullName>
    </submittedName>
</protein>
<dbReference type="Proteomes" id="UP000061839">
    <property type="component" value="Chromosome"/>
</dbReference>
<dbReference type="KEGG" id="ari:UM93_03205"/>
<feature type="transmembrane region" description="Helical" evidence="1">
    <location>
        <begin position="21"/>
        <end position="38"/>
    </location>
</feature>
<gene>
    <name evidence="2" type="ORF">UM93_03205</name>
</gene>
<dbReference type="AlphaFoldDB" id="A0A0D4BWS7"/>
<keyword evidence="1" id="KW-1133">Transmembrane helix</keyword>
<evidence type="ECO:0000313" key="2">
    <source>
        <dbReference type="EMBL" id="AJT40774.1"/>
    </source>
</evidence>
<keyword evidence="3" id="KW-1185">Reference proteome</keyword>
<sequence length="157" mass="16956">MPQTPAESMTPSYTEKLWPSPWLWLIALGISAAGILILAPISLLAGYIAAIVLFLLQAAFLISSTPRIEVTAQTVTVGRASIERKFIGEATAYRGDAAFAQRGPQLNGLAFLCLRGWISPVVKIIITDESDPTPYWLTSTRRPEQLVAALAASESVE</sequence>
<dbReference type="RefSeq" id="WP_045073622.1">
    <property type="nucleotide sequence ID" value="NZ_CP011005.1"/>
</dbReference>
<feature type="transmembrane region" description="Helical" evidence="1">
    <location>
        <begin position="44"/>
        <end position="62"/>
    </location>
</feature>
<evidence type="ECO:0000313" key="3">
    <source>
        <dbReference type="Proteomes" id="UP000061839"/>
    </source>
</evidence>
<name>A0A0D4BWS7_9MICC</name>
<accession>A0A0D4BWS7</accession>
<dbReference type="Pfam" id="PF11292">
    <property type="entry name" value="DUF3093"/>
    <property type="match status" value="1"/>
</dbReference>
<dbReference type="PATRIC" id="fig|1618207.4.peg.657"/>
<keyword evidence="1" id="KW-0812">Transmembrane</keyword>
<reference evidence="2 3" key="1">
    <citation type="journal article" date="2015" name="Genome Announc.">
        <title>Complete Genome Sequencing of Protease-Producing Novel Arthrobacter sp. Strain IHBB 11108 Using PacBio Single-Molecule Real-Time Sequencing Technology.</title>
        <authorList>
            <person name="Kiran S."/>
            <person name="Swarnkar M.K."/>
            <person name="Pal M."/>
            <person name="Thakur R."/>
            <person name="Tewari R."/>
            <person name="Singh A.K."/>
            <person name="Gulati A."/>
        </authorList>
    </citation>
    <scope>NUCLEOTIDE SEQUENCE [LARGE SCALE GENOMIC DNA]</scope>
    <source>
        <strain evidence="2 3">IHBB 11108</strain>
    </source>
</reference>
<dbReference type="HOGENOM" id="CLU_109360_0_0_11"/>
<proteinExistence type="predicted"/>
<dbReference type="STRING" id="1618207.UM93_03205"/>
<organism evidence="2 3">
    <name type="scientific">Psychromicrobium lacuslunae</name>
    <dbReference type="NCBI Taxonomy" id="1618207"/>
    <lineage>
        <taxon>Bacteria</taxon>
        <taxon>Bacillati</taxon>
        <taxon>Actinomycetota</taxon>
        <taxon>Actinomycetes</taxon>
        <taxon>Micrococcales</taxon>
        <taxon>Micrococcaceae</taxon>
        <taxon>Psychromicrobium</taxon>
    </lineage>
</organism>
<dbReference type="OrthoDB" id="3217020at2"/>
<dbReference type="InterPro" id="IPR021443">
    <property type="entry name" value="DUF3093"/>
</dbReference>
<evidence type="ECO:0000256" key="1">
    <source>
        <dbReference type="SAM" id="Phobius"/>
    </source>
</evidence>